<dbReference type="Pfam" id="PF00607">
    <property type="entry name" value="Gag_p24"/>
    <property type="match status" value="1"/>
</dbReference>
<gene>
    <name evidence="2" type="ORF">DUI87_00913</name>
</gene>
<dbReference type="PANTHER" id="PTHR40389:SF3">
    <property type="entry name" value="IGE-BINDING PROTEIN"/>
    <property type="match status" value="1"/>
</dbReference>
<dbReference type="InterPro" id="IPR008919">
    <property type="entry name" value="Retrov_capsid_N"/>
</dbReference>
<dbReference type="OrthoDB" id="9398474at2759"/>
<proteinExistence type="predicted"/>
<dbReference type="PANTHER" id="PTHR40389">
    <property type="entry name" value="ENDOGENOUS RETROVIRUS GROUP K MEMBER 24 GAG POLYPROTEIN-RELATED"/>
    <property type="match status" value="1"/>
</dbReference>
<dbReference type="Gene3D" id="1.10.375.10">
    <property type="entry name" value="Human Immunodeficiency Virus Type 1 Capsid Protein"/>
    <property type="match status" value="1"/>
</dbReference>
<evidence type="ECO:0000313" key="2">
    <source>
        <dbReference type="EMBL" id="RMC20067.1"/>
    </source>
</evidence>
<keyword evidence="3" id="KW-1185">Reference proteome</keyword>
<dbReference type="EMBL" id="QRBI01000093">
    <property type="protein sequence ID" value="RMC20067.1"/>
    <property type="molecule type" value="Genomic_DNA"/>
</dbReference>
<dbReference type="InterPro" id="IPR050195">
    <property type="entry name" value="Primate_lentivir_Gag_pol-like"/>
</dbReference>
<reference evidence="2 3" key="1">
    <citation type="submission" date="2018-07" db="EMBL/GenBank/DDBJ databases">
        <title>A high quality draft genome assembly of the barn swallow (H. rustica rustica).</title>
        <authorList>
            <person name="Formenti G."/>
            <person name="Chiara M."/>
            <person name="Poveda L."/>
            <person name="Francoijs K.-J."/>
            <person name="Bonisoli-Alquati A."/>
            <person name="Canova L."/>
            <person name="Gianfranceschi L."/>
            <person name="Horner D.S."/>
            <person name="Saino N."/>
        </authorList>
    </citation>
    <scope>NUCLEOTIDE SEQUENCE [LARGE SCALE GENOMIC DNA]</scope>
    <source>
        <strain evidence="2">Chelidonia</strain>
        <tissue evidence="2">Blood</tissue>
    </source>
</reference>
<dbReference type="Proteomes" id="UP000269221">
    <property type="component" value="Unassembled WGS sequence"/>
</dbReference>
<dbReference type="SUPFAM" id="SSF47943">
    <property type="entry name" value="Retrovirus capsid protein, N-terminal core domain"/>
    <property type="match status" value="1"/>
</dbReference>
<feature type="region of interest" description="Disordered" evidence="1">
    <location>
        <begin position="255"/>
        <end position="293"/>
    </location>
</feature>
<accession>A0A3M0LLR4</accession>
<dbReference type="AlphaFoldDB" id="A0A3M0LLR4"/>
<feature type="compositionally biased region" description="Low complexity" evidence="1">
    <location>
        <begin position="1"/>
        <end position="44"/>
    </location>
</feature>
<protein>
    <submittedName>
        <fullName evidence="2">Uncharacterized protein</fullName>
    </submittedName>
</protein>
<evidence type="ECO:0000256" key="1">
    <source>
        <dbReference type="SAM" id="MobiDB-lite"/>
    </source>
</evidence>
<evidence type="ECO:0000313" key="3">
    <source>
        <dbReference type="Proteomes" id="UP000269221"/>
    </source>
</evidence>
<comment type="caution">
    <text evidence="2">The sequence shown here is derived from an EMBL/GenBank/DDBJ whole genome shotgun (WGS) entry which is preliminary data.</text>
</comment>
<organism evidence="2 3">
    <name type="scientific">Hirundo rustica rustica</name>
    <dbReference type="NCBI Taxonomy" id="333673"/>
    <lineage>
        <taxon>Eukaryota</taxon>
        <taxon>Metazoa</taxon>
        <taxon>Chordata</taxon>
        <taxon>Craniata</taxon>
        <taxon>Vertebrata</taxon>
        <taxon>Euteleostomi</taxon>
        <taxon>Archelosauria</taxon>
        <taxon>Archosauria</taxon>
        <taxon>Dinosauria</taxon>
        <taxon>Saurischia</taxon>
        <taxon>Theropoda</taxon>
        <taxon>Coelurosauria</taxon>
        <taxon>Aves</taxon>
        <taxon>Neognathae</taxon>
        <taxon>Neoaves</taxon>
        <taxon>Telluraves</taxon>
        <taxon>Australaves</taxon>
        <taxon>Passeriformes</taxon>
        <taxon>Sylvioidea</taxon>
        <taxon>Hirundinidae</taxon>
        <taxon>Hirundo</taxon>
    </lineage>
</organism>
<dbReference type="GO" id="GO:0016032">
    <property type="term" value="P:viral process"/>
    <property type="evidence" value="ECO:0007669"/>
    <property type="project" value="InterPro"/>
</dbReference>
<sequence>MESGEAALSALPPGPGPEAAALAASAPTPPAAARGGDAAKGRAPVGPSAGAAPMRRLTASPCSGVGGAAGSHPPAGPLLGGVPDTPPPAPAPWAAGGARRAGRGSGTASSNELPAGTNAALPVTEAQSLPPPERNTSSTAAPGCVSAAEPSDRSLAAGAGSSAAEDVAGLAPVAGPTPPPLPAASVAVATGGEVFKFSVNGDMAEMRPVFGKSKSSRTVSSSSTAWTLPPCQVTVRPKDRGRFWGEVKAKIEGLNDGADAGAGPAVSDVQPVPSRVPASDPVGSTGQDKAGAAASSEGLQAFPVLQGATHNTYQPLAWQALTELRDAVGKYGLGSAEVMQVLRSFNASLLTPFDTWSLARALFPPVEYDFFENKWTQLAVRAVERNRTLGPGDPRHMVNIDMLMGTGNYTTAEGQAGYEPLVQEQCQQTGMAALVQTI</sequence>
<feature type="region of interest" description="Disordered" evidence="1">
    <location>
        <begin position="1"/>
        <end position="160"/>
    </location>
</feature>
<dbReference type="STRING" id="333673.A0A3M0LLR4"/>
<name>A0A3M0LLR4_HIRRU</name>